<dbReference type="Proteomes" id="UP001249851">
    <property type="component" value="Unassembled WGS sequence"/>
</dbReference>
<gene>
    <name evidence="1" type="ORF">P5673_004304</name>
</gene>
<reference evidence="1" key="2">
    <citation type="journal article" date="2023" name="Science">
        <title>Genomic signatures of disease resistance in endangered staghorn corals.</title>
        <authorList>
            <person name="Vollmer S.V."/>
            <person name="Selwyn J.D."/>
            <person name="Despard B.A."/>
            <person name="Roesel C.L."/>
        </authorList>
    </citation>
    <scope>NUCLEOTIDE SEQUENCE</scope>
    <source>
        <strain evidence="1">K2</strain>
    </source>
</reference>
<evidence type="ECO:0000313" key="2">
    <source>
        <dbReference type="Proteomes" id="UP001249851"/>
    </source>
</evidence>
<sequence length="155" mass="17947">MSLKFHTEADVRSTNSETRLEMFINMPMNLECFRESGFQIIRNKAEALTSVIIARNKRNTAANVKQLILALATTGGLTHSNELKREDFRQEKMKLNVVNYSEPTSSLCCHVVRHQVFNNQGHACGLQNVFDEARRKTKYIHKHKTNKFLRTMKIH</sequence>
<organism evidence="1 2">
    <name type="scientific">Acropora cervicornis</name>
    <name type="common">Staghorn coral</name>
    <dbReference type="NCBI Taxonomy" id="6130"/>
    <lineage>
        <taxon>Eukaryota</taxon>
        <taxon>Metazoa</taxon>
        <taxon>Cnidaria</taxon>
        <taxon>Anthozoa</taxon>
        <taxon>Hexacorallia</taxon>
        <taxon>Scleractinia</taxon>
        <taxon>Astrocoeniina</taxon>
        <taxon>Acroporidae</taxon>
        <taxon>Acropora</taxon>
    </lineage>
</organism>
<keyword evidence="2" id="KW-1185">Reference proteome</keyword>
<dbReference type="AlphaFoldDB" id="A0AAD9VE64"/>
<protein>
    <submittedName>
        <fullName evidence="1">Uncharacterized protein</fullName>
    </submittedName>
</protein>
<comment type="caution">
    <text evidence="1">The sequence shown here is derived from an EMBL/GenBank/DDBJ whole genome shotgun (WGS) entry which is preliminary data.</text>
</comment>
<reference evidence="1" key="1">
    <citation type="journal article" date="2023" name="G3 (Bethesda)">
        <title>Whole genome assembly and annotation of the endangered Caribbean coral Acropora cervicornis.</title>
        <authorList>
            <person name="Selwyn J.D."/>
            <person name="Vollmer S.V."/>
        </authorList>
    </citation>
    <scope>NUCLEOTIDE SEQUENCE</scope>
    <source>
        <strain evidence="1">K2</strain>
    </source>
</reference>
<evidence type="ECO:0000313" key="1">
    <source>
        <dbReference type="EMBL" id="KAK2570620.1"/>
    </source>
</evidence>
<name>A0AAD9VE64_ACRCE</name>
<accession>A0AAD9VE64</accession>
<dbReference type="EMBL" id="JARQWQ010000007">
    <property type="protein sequence ID" value="KAK2570620.1"/>
    <property type="molecule type" value="Genomic_DNA"/>
</dbReference>
<proteinExistence type="predicted"/>